<organism evidence="4">
    <name type="scientific">Lysobacter firmicutimachus</name>
    <dbReference type="NCBI Taxonomy" id="1792846"/>
    <lineage>
        <taxon>Bacteria</taxon>
        <taxon>Pseudomonadati</taxon>
        <taxon>Pseudomonadota</taxon>
        <taxon>Gammaproteobacteria</taxon>
        <taxon>Lysobacterales</taxon>
        <taxon>Lysobacteraceae</taxon>
        <taxon>Lysobacter</taxon>
    </lineage>
</organism>
<protein>
    <submittedName>
        <fullName evidence="4">DUF4189 domain-containing protein</fullName>
    </submittedName>
</protein>
<feature type="region of interest" description="Disordered" evidence="1">
    <location>
        <begin position="38"/>
        <end position="59"/>
    </location>
</feature>
<name>A0AAU8MRZ0_9GAMM</name>
<keyword evidence="2" id="KW-0732">Signal</keyword>
<proteinExistence type="predicted"/>
<dbReference type="Pfam" id="PF13827">
    <property type="entry name" value="DUF4189"/>
    <property type="match status" value="1"/>
</dbReference>
<dbReference type="EMBL" id="CP159925">
    <property type="protein sequence ID" value="XCO74446.1"/>
    <property type="molecule type" value="Genomic_DNA"/>
</dbReference>
<reference evidence="4" key="1">
    <citation type="submission" date="2024-06" db="EMBL/GenBank/DDBJ databases">
        <authorList>
            <person name="Li S."/>
        </authorList>
    </citation>
    <scope>NUCLEOTIDE SEQUENCE</scope>
    <source>
        <strain evidence="4">SR10</strain>
    </source>
</reference>
<dbReference type="InterPro" id="IPR025240">
    <property type="entry name" value="DUF4189"/>
</dbReference>
<evidence type="ECO:0000259" key="3">
    <source>
        <dbReference type="Pfam" id="PF13827"/>
    </source>
</evidence>
<dbReference type="AlphaFoldDB" id="A0AAU8MRZ0"/>
<feature type="signal peptide" evidence="2">
    <location>
        <begin position="1"/>
        <end position="18"/>
    </location>
</feature>
<feature type="chain" id="PRO_5043605488" evidence="2">
    <location>
        <begin position="19"/>
        <end position="167"/>
    </location>
</feature>
<feature type="domain" description="DUF4189" evidence="3">
    <location>
        <begin position="67"/>
        <end position="160"/>
    </location>
</feature>
<sequence length="167" mass="17740">MSIKHALWVIGLALTAHAWDVAAQCPAGVPSAGNPQCVPPNAPGWRHGAPASSQESAVPRPRWKRTWGAIAADGVSAALGAASGEDSKGQAEKVALKRCREQGGKQCVLDVSYYDQCAVLVTGKSRYLTQTAISIERASELGIEKCSARDTECRVYYSNCSLPVRVD</sequence>
<gene>
    <name evidence="4" type="ORF">ABU614_19000</name>
</gene>
<evidence type="ECO:0000256" key="1">
    <source>
        <dbReference type="SAM" id="MobiDB-lite"/>
    </source>
</evidence>
<accession>A0AAU8MRZ0</accession>
<evidence type="ECO:0000313" key="4">
    <source>
        <dbReference type="EMBL" id="XCO74446.1"/>
    </source>
</evidence>
<evidence type="ECO:0000256" key="2">
    <source>
        <dbReference type="SAM" id="SignalP"/>
    </source>
</evidence>
<dbReference type="RefSeq" id="WP_363797293.1">
    <property type="nucleotide sequence ID" value="NZ_CP159925.1"/>
</dbReference>